<comment type="subcellular location">
    <subcellularLocation>
        <location evidence="1">Nucleus</location>
    </subcellularLocation>
</comment>
<keyword evidence="2" id="KW-0479">Metal-binding</keyword>
<keyword evidence="7" id="KW-1185">Reference proteome</keyword>
<proteinExistence type="predicted"/>
<evidence type="ECO:0000313" key="6">
    <source>
        <dbReference type="EMBL" id="OCK73328.1"/>
    </source>
</evidence>
<protein>
    <recommendedName>
        <fullName evidence="8">Transcription factor domain-containing protein</fullName>
    </recommendedName>
</protein>
<evidence type="ECO:0000256" key="4">
    <source>
        <dbReference type="ARBA" id="ARBA00023163"/>
    </source>
</evidence>
<evidence type="ECO:0000256" key="5">
    <source>
        <dbReference type="ARBA" id="ARBA00023242"/>
    </source>
</evidence>
<accession>A0A8E2DXA4</accession>
<keyword evidence="4" id="KW-0804">Transcription</keyword>
<dbReference type="OrthoDB" id="2943660at2759"/>
<evidence type="ECO:0008006" key="8">
    <source>
        <dbReference type="Google" id="ProtNLM"/>
    </source>
</evidence>
<dbReference type="Proteomes" id="UP000250266">
    <property type="component" value="Unassembled WGS sequence"/>
</dbReference>
<gene>
    <name evidence="6" type="ORF">K432DRAFT_410781</name>
</gene>
<keyword evidence="3" id="KW-0805">Transcription regulation</keyword>
<name>A0A8E2DXA4_9PEZI</name>
<dbReference type="GO" id="GO:0005634">
    <property type="term" value="C:nucleus"/>
    <property type="evidence" value="ECO:0007669"/>
    <property type="project" value="UniProtKB-SubCell"/>
</dbReference>
<dbReference type="EMBL" id="KV745825">
    <property type="protein sequence ID" value="OCK73328.1"/>
    <property type="molecule type" value="Genomic_DNA"/>
</dbReference>
<sequence>MPGLALADAPDTLIEKEEYQRTLWNLFFLDRDQSWASSWPHVLDDRYFMVNIPCAEKEFQENFASTPDLDQSVPFNLNLSKLISKNISATQYPNILQYLIKAYVILGRVSEHIHALHDSDDREYYDRECDNLDSHLVRFRLILPRSATSIFAAPTNDRIHAVRLTKILNTITILLSSSRSCGTPTFGKQSKARNQ</sequence>
<organism evidence="6 7">
    <name type="scientific">Lepidopterella palustris CBS 459.81</name>
    <dbReference type="NCBI Taxonomy" id="1314670"/>
    <lineage>
        <taxon>Eukaryota</taxon>
        <taxon>Fungi</taxon>
        <taxon>Dikarya</taxon>
        <taxon>Ascomycota</taxon>
        <taxon>Pezizomycotina</taxon>
        <taxon>Dothideomycetes</taxon>
        <taxon>Pleosporomycetidae</taxon>
        <taxon>Mytilinidiales</taxon>
        <taxon>Argynnaceae</taxon>
        <taxon>Lepidopterella</taxon>
    </lineage>
</organism>
<dbReference type="InterPro" id="IPR050815">
    <property type="entry name" value="TF_fung"/>
</dbReference>
<evidence type="ECO:0000313" key="7">
    <source>
        <dbReference type="Proteomes" id="UP000250266"/>
    </source>
</evidence>
<dbReference type="GO" id="GO:0000981">
    <property type="term" value="F:DNA-binding transcription factor activity, RNA polymerase II-specific"/>
    <property type="evidence" value="ECO:0007669"/>
    <property type="project" value="InterPro"/>
</dbReference>
<evidence type="ECO:0000256" key="1">
    <source>
        <dbReference type="ARBA" id="ARBA00004123"/>
    </source>
</evidence>
<reference evidence="6 7" key="1">
    <citation type="journal article" date="2016" name="Nat. Commun.">
        <title>Ectomycorrhizal ecology is imprinted in the genome of the dominant symbiotic fungus Cenococcum geophilum.</title>
        <authorList>
            <consortium name="DOE Joint Genome Institute"/>
            <person name="Peter M."/>
            <person name="Kohler A."/>
            <person name="Ohm R.A."/>
            <person name="Kuo A."/>
            <person name="Krutzmann J."/>
            <person name="Morin E."/>
            <person name="Arend M."/>
            <person name="Barry K.W."/>
            <person name="Binder M."/>
            <person name="Choi C."/>
            <person name="Clum A."/>
            <person name="Copeland A."/>
            <person name="Grisel N."/>
            <person name="Haridas S."/>
            <person name="Kipfer T."/>
            <person name="LaButti K."/>
            <person name="Lindquist E."/>
            <person name="Lipzen A."/>
            <person name="Maire R."/>
            <person name="Meier B."/>
            <person name="Mihaltcheva S."/>
            <person name="Molinier V."/>
            <person name="Murat C."/>
            <person name="Poggeler S."/>
            <person name="Quandt C.A."/>
            <person name="Sperisen C."/>
            <person name="Tritt A."/>
            <person name="Tisserant E."/>
            <person name="Crous P.W."/>
            <person name="Henrissat B."/>
            <person name="Nehls U."/>
            <person name="Egli S."/>
            <person name="Spatafora J.W."/>
            <person name="Grigoriev I.V."/>
            <person name="Martin F.M."/>
        </authorList>
    </citation>
    <scope>NUCLEOTIDE SEQUENCE [LARGE SCALE GENOMIC DNA]</scope>
    <source>
        <strain evidence="6 7">CBS 459.81</strain>
    </source>
</reference>
<dbReference type="AlphaFoldDB" id="A0A8E2DXA4"/>
<evidence type="ECO:0000256" key="3">
    <source>
        <dbReference type="ARBA" id="ARBA00023015"/>
    </source>
</evidence>
<dbReference type="PANTHER" id="PTHR47338">
    <property type="entry name" value="ZN(II)2CYS6 TRANSCRIPTION FACTOR (EUROFUNG)-RELATED"/>
    <property type="match status" value="1"/>
</dbReference>
<dbReference type="CDD" id="cd12148">
    <property type="entry name" value="fungal_TF_MHR"/>
    <property type="match status" value="1"/>
</dbReference>
<dbReference type="GO" id="GO:0046872">
    <property type="term" value="F:metal ion binding"/>
    <property type="evidence" value="ECO:0007669"/>
    <property type="project" value="UniProtKB-KW"/>
</dbReference>
<evidence type="ECO:0000256" key="2">
    <source>
        <dbReference type="ARBA" id="ARBA00022723"/>
    </source>
</evidence>
<keyword evidence="5" id="KW-0539">Nucleus</keyword>
<dbReference type="PANTHER" id="PTHR47338:SF10">
    <property type="entry name" value="TRANSCRIPTION FACTOR DOMAIN-CONTAINING PROTEIN-RELATED"/>
    <property type="match status" value="1"/>
</dbReference>